<keyword evidence="4 5" id="KW-0173">Coenzyme A biosynthesis</keyword>
<keyword evidence="2 5" id="KW-0547">Nucleotide-binding</keyword>
<dbReference type="CDD" id="cd02022">
    <property type="entry name" value="DPCK"/>
    <property type="match status" value="1"/>
</dbReference>
<keyword evidence="8" id="KW-1185">Reference proteome</keyword>
<evidence type="ECO:0000256" key="5">
    <source>
        <dbReference type="HAMAP-Rule" id="MF_00376"/>
    </source>
</evidence>
<keyword evidence="3 5" id="KW-0067">ATP-binding</keyword>
<dbReference type="PRINTS" id="PR00988">
    <property type="entry name" value="URIDINKINASE"/>
</dbReference>
<dbReference type="SUPFAM" id="SSF52540">
    <property type="entry name" value="P-loop containing nucleoside triphosphate hydrolases"/>
    <property type="match status" value="1"/>
</dbReference>
<organism evidence="7 8">
    <name type="scientific">Faecalibacter rhinopitheci</name>
    <dbReference type="NCBI Taxonomy" id="2779678"/>
    <lineage>
        <taxon>Bacteria</taxon>
        <taxon>Pseudomonadati</taxon>
        <taxon>Bacteroidota</taxon>
        <taxon>Flavobacteriia</taxon>
        <taxon>Flavobacteriales</taxon>
        <taxon>Weeksellaceae</taxon>
        <taxon>Faecalibacter</taxon>
    </lineage>
</organism>
<dbReference type="GO" id="GO:0004140">
    <property type="term" value="F:dephospho-CoA kinase activity"/>
    <property type="evidence" value="ECO:0007669"/>
    <property type="project" value="UniProtKB-UniRule"/>
</dbReference>
<dbReference type="RefSeq" id="WP_194183023.1">
    <property type="nucleotide sequence ID" value="NZ_JADGIK010000005.1"/>
</dbReference>
<dbReference type="EC" id="2.7.1.24" evidence="5 6"/>
<evidence type="ECO:0000256" key="3">
    <source>
        <dbReference type="ARBA" id="ARBA00022840"/>
    </source>
</evidence>
<dbReference type="Pfam" id="PF01121">
    <property type="entry name" value="CoaE"/>
    <property type="match status" value="1"/>
</dbReference>
<evidence type="ECO:0000313" key="8">
    <source>
        <dbReference type="Proteomes" id="UP000608754"/>
    </source>
</evidence>
<dbReference type="InterPro" id="IPR001977">
    <property type="entry name" value="Depp_CoAkinase"/>
</dbReference>
<dbReference type="PANTHER" id="PTHR10695:SF46">
    <property type="entry name" value="BIFUNCTIONAL COENZYME A SYNTHASE-RELATED"/>
    <property type="match status" value="1"/>
</dbReference>
<feature type="binding site" evidence="5">
    <location>
        <begin position="16"/>
        <end position="21"/>
    </location>
    <ligand>
        <name>ATP</name>
        <dbReference type="ChEBI" id="CHEBI:30616"/>
    </ligand>
</feature>
<dbReference type="PANTHER" id="PTHR10695">
    <property type="entry name" value="DEPHOSPHO-COA KINASE-RELATED"/>
    <property type="match status" value="1"/>
</dbReference>
<dbReference type="GO" id="GO:0015937">
    <property type="term" value="P:coenzyme A biosynthetic process"/>
    <property type="evidence" value="ECO:0007669"/>
    <property type="project" value="UniProtKB-UniRule"/>
</dbReference>
<dbReference type="GO" id="GO:0005524">
    <property type="term" value="F:ATP binding"/>
    <property type="evidence" value="ECO:0007669"/>
    <property type="project" value="UniProtKB-UniRule"/>
</dbReference>
<gene>
    <name evidence="5" type="primary">coaE</name>
    <name evidence="7" type="ORF">IM532_08455</name>
</gene>
<dbReference type="NCBIfam" id="TIGR00152">
    <property type="entry name" value="dephospho-CoA kinase"/>
    <property type="match status" value="1"/>
</dbReference>
<evidence type="ECO:0000313" key="7">
    <source>
        <dbReference type="EMBL" id="MBF0597479.1"/>
    </source>
</evidence>
<protein>
    <recommendedName>
        <fullName evidence="5 6">Dephospho-CoA kinase</fullName>
        <ecNumber evidence="5 6">2.7.1.24</ecNumber>
    </recommendedName>
    <alternativeName>
        <fullName evidence="5">Dephosphocoenzyme A kinase</fullName>
    </alternativeName>
</protein>
<comment type="catalytic activity">
    <reaction evidence="5">
        <text>3'-dephospho-CoA + ATP = ADP + CoA + H(+)</text>
        <dbReference type="Rhea" id="RHEA:18245"/>
        <dbReference type="ChEBI" id="CHEBI:15378"/>
        <dbReference type="ChEBI" id="CHEBI:30616"/>
        <dbReference type="ChEBI" id="CHEBI:57287"/>
        <dbReference type="ChEBI" id="CHEBI:57328"/>
        <dbReference type="ChEBI" id="CHEBI:456216"/>
        <dbReference type="EC" id="2.7.1.24"/>
    </reaction>
</comment>
<dbReference type="AlphaFoldDB" id="A0A8J7FQ36"/>
<proteinExistence type="inferred from homology"/>
<evidence type="ECO:0000256" key="6">
    <source>
        <dbReference type="NCBIfam" id="TIGR00152"/>
    </source>
</evidence>
<evidence type="ECO:0000256" key="1">
    <source>
        <dbReference type="ARBA" id="ARBA00009018"/>
    </source>
</evidence>
<dbReference type="UniPathway" id="UPA00241">
    <property type="reaction ID" value="UER00356"/>
</dbReference>
<comment type="similarity">
    <text evidence="1 5">Belongs to the CoaE family.</text>
</comment>
<comment type="caution">
    <text evidence="7">The sequence shown here is derived from an EMBL/GenBank/DDBJ whole genome shotgun (WGS) entry which is preliminary data.</text>
</comment>
<name>A0A8J7FQ36_9FLAO</name>
<reference evidence="7" key="1">
    <citation type="submission" date="2020-10" db="EMBL/GenBank/DDBJ databases">
        <authorList>
            <person name="Lu T."/>
            <person name="Wang Q."/>
            <person name="Han X."/>
        </authorList>
    </citation>
    <scope>NUCLEOTIDE SEQUENCE</scope>
    <source>
        <strain evidence="7">WQ 117</strain>
    </source>
</reference>
<dbReference type="Gene3D" id="3.40.50.300">
    <property type="entry name" value="P-loop containing nucleotide triphosphate hydrolases"/>
    <property type="match status" value="1"/>
</dbReference>
<dbReference type="HAMAP" id="MF_00376">
    <property type="entry name" value="Dephospho_CoA_kinase"/>
    <property type="match status" value="1"/>
</dbReference>
<evidence type="ECO:0000256" key="4">
    <source>
        <dbReference type="ARBA" id="ARBA00022993"/>
    </source>
</evidence>
<sequence>MKNNKPQIIGITGGIGSGKTTAAKYFENLGFPLYNSDLRARNIQNEDIEVIHKIKELFGEESYNSDGMNRPFIAAQTFNDKSKLQALNSIVHPAVFNDFEHWIQKQNFPYVLKEAAILIESGSYKDCDKIIVVTADEEIRIQRTIERDGLTRDQILARINNQMAENQRLTYANYIIDNSKDLNHLYKQIEIIADKIKKQQ</sequence>
<dbReference type="EMBL" id="JADGIK010000005">
    <property type="protein sequence ID" value="MBF0597479.1"/>
    <property type="molecule type" value="Genomic_DNA"/>
</dbReference>
<dbReference type="InterPro" id="IPR027417">
    <property type="entry name" value="P-loop_NTPase"/>
</dbReference>
<evidence type="ECO:0000256" key="2">
    <source>
        <dbReference type="ARBA" id="ARBA00022741"/>
    </source>
</evidence>
<comment type="function">
    <text evidence="5">Catalyzes the phosphorylation of the 3'-hydroxyl group of dephosphocoenzyme A to form coenzyme A.</text>
</comment>
<keyword evidence="5 7" id="KW-0418">Kinase</keyword>
<keyword evidence="5" id="KW-0963">Cytoplasm</keyword>
<comment type="subcellular location">
    <subcellularLocation>
        <location evidence="5">Cytoplasm</location>
    </subcellularLocation>
</comment>
<dbReference type="PROSITE" id="PS51219">
    <property type="entry name" value="DPCK"/>
    <property type="match status" value="1"/>
</dbReference>
<dbReference type="GO" id="GO:0005737">
    <property type="term" value="C:cytoplasm"/>
    <property type="evidence" value="ECO:0007669"/>
    <property type="project" value="UniProtKB-SubCell"/>
</dbReference>
<comment type="pathway">
    <text evidence="5">Cofactor biosynthesis; coenzyme A biosynthesis; CoA from (R)-pantothenate: step 5/5.</text>
</comment>
<accession>A0A8J7FQ36</accession>
<keyword evidence="5 7" id="KW-0808">Transferase</keyword>
<dbReference type="Proteomes" id="UP000608754">
    <property type="component" value="Unassembled WGS sequence"/>
</dbReference>